<evidence type="ECO:0000256" key="1">
    <source>
        <dbReference type="SAM" id="MobiDB-lite"/>
    </source>
</evidence>
<dbReference type="Proteomes" id="UP000267821">
    <property type="component" value="Unassembled WGS sequence"/>
</dbReference>
<reference evidence="2 3" key="1">
    <citation type="journal article" date="2018" name="Nat. Ecol. Evol.">
        <title>Pezizomycetes genomes reveal the molecular basis of ectomycorrhizal truffle lifestyle.</title>
        <authorList>
            <person name="Murat C."/>
            <person name="Payen T."/>
            <person name="Noel B."/>
            <person name="Kuo A."/>
            <person name="Morin E."/>
            <person name="Chen J."/>
            <person name="Kohler A."/>
            <person name="Krizsan K."/>
            <person name="Balestrini R."/>
            <person name="Da Silva C."/>
            <person name="Montanini B."/>
            <person name="Hainaut M."/>
            <person name="Levati E."/>
            <person name="Barry K.W."/>
            <person name="Belfiori B."/>
            <person name="Cichocki N."/>
            <person name="Clum A."/>
            <person name="Dockter R.B."/>
            <person name="Fauchery L."/>
            <person name="Guy J."/>
            <person name="Iotti M."/>
            <person name="Le Tacon F."/>
            <person name="Lindquist E.A."/>
            <person name="Lipzen A."/>
            <person name="Malagnac F."/>
            <person name="Mello A."/>
            <person name="Molinier V."/>
            <person name="Miyauchi S."/>
            <person name="Poulain J."/>
            <person name="Riccioni C."/>
            <person name="Rubini A."/>
            <person name="Sitrit Y."/>
            <person name="Splivallo R."/>
            <person name="Traeger S."/>
            <person name="Wang M."/>
            <person name="Zifcakova L."/>
            <person name="Wipf D."/>
            <person name="Zambonelli A."/>
            <person name="Paolocci F."/>
            <person name="Nowrousian M."/>
            <person name="Ottonello S."/>
            <person name="Baldrian P."/>
            <person name="Spatafora J.W."/>
            <person name="Henrissat B."/>
            <person name="Nagy L.G."/>
            <person name="Aury J.M."/>
            <person name="Wincker P."/>
            <person name="Grigoriev I.V."/>
            <person name="Bonfante P."/>
            <person name="Martin F.M."/>
        </authorList>
    </citation>
    <scope>NUCLEOTIDE SEQUENCE [LARGE SCALE GENOMIC DNA]</scope>
    <source>
        <strain evidence="2 3">ATCC MYA-4762</strain>
    </source>
</reference>
<organism evidence="2 3">
    <name type="scientific">Terfezia boudieri ATCC MYA-4762</name>
    <dbReference type="NCBI Taxonomy" id="1051890"/>
    <lineage>
        <taxon>Eukaryota</taxon>
        <taxon>Fungi</taxon>
        <taxon>Dikarya</taxon>
        <taxon>Ascomycota</taxon>
        <taxon>Pezizomycotina</taxon>
        <taxon>Pezizomycetes</taxon>
        <taxon>Pezizales</taxon>
        <taxon>Pezizaceae</taxon>
        <taxon>Terfezia</taxon>
    </lineage>
</organism>
<feature type="compositionally biased region" description="Pro residues" evidence="1">
    <location>
        <begin position="68"/>
        <end position="83"/>
    </location>
</feature>
<feature type="region of interest" description="Disordered" evidence="1">
    <location>
        <begin position="28"/>
        <end position="83"/>
    </location>
</feature>
<name>A0A3N4LZ51_9PEZI</name>
<gene>
    <name evidence="2" type="ORF">L211DRAFT_364275</name>
</gene>
<feature type="compositionally biased region" description="Polar residues" evidence="1">
    <location>
        <begin position="36"/>
        <end position="45"/>
    </location>
</feature>
<dbReference type="AlphaFoldDB" id="A0A3N4LZ51"/>
<sequence>MEPPSKNTPAGYLFSDVVLEQRKLPSVRRPIRSCAHTPSNSNQRSETLKPPPPFFRPHHLDIPHRHPPPFFQPSFPPTNTTPPPLLCIHPSSALQASAVPFPCYFVRD</sequence>
<dbReference type="InParanoid" id="A0A3N4LZ51"/>
<keyword evidence="3" id="KW-1185">Reference proteome</keyword>
<evidence type="ECO:0000313" key="2">
    <source>
        <dbReference type="EMBL" id="RPB28196.1"/>
    </source>
</evidence>
<proteinExistence type="predicted"/>
<dbReference type="EMBL" id="ML121529">
    <property type="protein sequence ID" value="RPB28196.1"/>
    <property type="molecule type" value="Genomic_DNA"/>
</dbReference>
<protein>
    <submittedName>
        <fullName evidence="2">Uncharacterized protein</fullName>
    </submittedName>
</protein>
<accession>A0A3N4LZ51</accession>
<evidence type="ECO:0000313" key="3">
    <source>
        <dbReference type="Proteomes" id="UP000267821"/>
    </source>
</evidence>